<accession>A0A2I0J6I8</accession>
<comment type="caution">
    <text evidence="1">The sequence shown here is derived from an EMBL/GenBank/DDBJ whole genome shotgun (WGS) entry which is preliminary data.</text>
</comment>
<reference evidence="1 2" key="1">
    <citation type="submission" date="2017-11" db="EMBL/GenBank/DDBJ databases">
        <title>De-novo sequencing of pomegranate (Punica granatum L.) genome.</title>
        <authorList>
            <person name="Akparov Z."/>
            <person name="Amiraslanov A."/>
            <person name="Hajiyeva S."/>
            <person name="Abbasov M."/>
            <person name="Kaur K."/>
            <person name="Hamwieh A."/>
            <person name="Solovyev V."/>
            <person name="Salamov A."/>
            <person name="Braich B."/>
            <person name="Kosarev P."/>
            <person name="Mahmoud A."/>
            <person name="Hajiyev E."/>
            <person name="Babayeva S."/>
            <person name="Izzatullayeva V."/>
            <person name="Mammadov A."/>
            <person name="Mammadov A."/>
            <person name="Sharifova S."/>
            <person name="Ojaghi J."/>
            <person name="Eynullazada K."/>
            <person name="Bayramov B."/>
            <person name="Abdulazimova A."/>
            <person name="Shahmuradov I."/>
        </authorList>
    </citation>
    <scope>NUCLEOTIDE SEQUENCE [LARGE SCALE GENOMIC DNA]</scope>
    <source>
        <strain evidence="2">cv. AG2017</strain>
        <tissue evidence="1">Leaf</tissue>
    </source>
</reference>
<evidence type="ECO:0000313" key="2">
    <source>
        <dbReference type="Proteomes" id="UP000233551"/>
    </source>
</evidence>
<dbReference type="Proteomes" id="UP000233551">
    <property type="component" value="Unassembled WGS sequence"/>
</dbReference>
<dbReference type="STRING" id="22663.A0A2I0J6I8"/>
<dbReference type="EMBL" id="PGOL01002001">
    <property type="protein sequence ID" value="PKI51663.1"/>
    <property type="molecule type" value="Genomic_DNA"/>
</dbReference>
<sequence>MSGAKFEVDKFDRLNDFGLRKIKMKALLMHYGLEGALKGEKKLPMDLSLAKRKTVMSKAPSVIQLSLLNKVLWEQEADRARMGFVAGASQGVESRFVGIAMRKASQEGFVQGEEASKENMISLGTLDKPGYKYRCQDGAVRISKGALVVMKRLLRNGLYVLQGKASTTTIDWSTLEEKHLESLGDGGDLLGINKIESTCRGQVEKPKRKVELGMKALVTQLSLEIFQGKYEWRPISLWWKFERETGRVGFEGCTIVKLREPDTSDESKGGLDLSNRVS</sequence>
<organism evidence="1 2">
    <name type="scientific">Punica granatum</name>
    <name type="common">Pomegranate</name>
    <dbReference type="NCBI Taxonomy" id="22663"/>
    <lineage>
        <taxon>Eukaryota</taxon>
        <taxon>Viridiplantae</taxon>
        <taxon>Streptophyta</taxon>
        <taxon>Embryophyta</taxon>
        <taxon>Tracheophyta</taxon>
        <taxon>Spermatophyta</taxon>
        <taxon>Magnoliopsida</taxon>
        <taxon>eudicotyledons</taxon>
        <taxon>Gunneridae</taxon>
        <taxon>Pentapetalae</taxon>
        <taxon>rosids</taxon>
        <taxon>malvids</taxon>
        <taxon>Myrtales</taxon>
        <taxon>Lythraceae</taxon>
        <taxon>Punica</taxon>
    </lineage>
</organism>
<proteinExistence type="predicted"/>
<protein>
    <submittedName>
        <fullName evidence="1">Uncharacterized protein</fullName>
    </submittedName>
</protein>
<name>A0A2I0J6I8_PUNGR</name>
<evidence type="ECO:0000313" key="1">
    <source>
        <dbReference type="EMBL" id="PKI51663.1"/>
    </source>
</evidence>
<keyword evidence="2" id="KW-1185">Reference proteome</keyword>
<dbReference type="AlphaFoldDB" id="A0A2I0J6I8"/>
<gene>
    <name evidence="1" type="ORF">CRG98_027965</name>
</gene>